<evidence type="ECO:0000256" key="5">
    <source>
        <dbReference type="ARBA" id="ARBA00022989"/>
    </source>
</evidence>
<feature type="transmembrane region" description="Helical" evidence="8">
    <location>
        <begin position="27"/>
        <end position="48"/>
    </location>
</feature>
<dbReference type="SUPFAM" id="SSF103481">
    <property type="entry name" value="Multidrug resistance efflux transporter EmrE"/>
    <property type="match status" value="1"/>
</dbReference>
<dbReference type="FunFam" id="1.10.3730.20:FF:000001">
    <property type="entry name" value="Quaternary ammonium compound resistance transporter SugE"/>
    <property type="match status" value="1"/>
</dbReference>
<reference evidence="9 10" key="1">
    <citation type="submission" date="2019-12" db="EMBL/GenBank/DDBJ databases">
        <title>Deinococcus sp. HMF7620 Genome sequencing and assembly.</title>
        <authorList>
            <person name="Kang H."/>
            <person name="Kim H."/>
            <person name="Joh K."/>
        </authorList>
    </citation>
    <scope>NUCLEOTIDE SEQUENCE [LARGE SCALE GENOMIC DNA]</scope>
    <source>
        <strain evidence="9 10">HMF7620</strain>
    </source>
</reference>
<comment type="similarity">
    <text evidence="7">Belongs to the drug/metabolite transporter (DMT) superfamily. Small multidrug resistance (SMR) (TC 2.A.7.1) family.</text>
</comment>
<dbReference type="Proteomes" id="UP000483286">
    <property type="component" value="Unassembled WGS sequence"/>
</dbReference>
<dbReference type="AlphaFoldDB" id="A0A7C9I9M2"/>
<accession>A0A7C9I9M2</accession>
<keyword evidence="2" id="KW-0813">Transport</keyword>
<comment type="caution">
    <text evidence="9">The sequence shown here is derived from an EMBL/GenBank/DDBJ whole genome shotgun (WGS) entry which is preliminary data.</text>
</comment>
<dbReference type="GO" id="GO:0022857">
    <property type="term" value="F:transmembrane transporter activity"/>
    <property type="evidence" value="ECO:0007669"/>
    <property type="project" value="InterPro"/>
</dbReference>
<protein>
    <submittedName>
        <fullName evidence="9">QacE family quaternary ammonium compound efflux SMR transporter</fullName>
    </submittedName>
</protein>
<comment type="subcellular location">
    <subcellularLocation>
        <location evidence="1 7">Cell membrane</location>
        <topology evidence="1 7">Multi-pass membrane protein</topology>
    </subcellularLocation>
</comment>
<keyword evidence="10" id="KW-1185">Reference proteome</keyword>
<dbReference type="Pfam" id="PF00893">
    <property type="entry name" value="Multi_Drug_Res"/>
    <property type="match status" value="1"/>
</dbReference>
<evidence type="ECO:0000313" key="10">
    <source>
        <dbReference type="Proteomes" id="UP000483286"/>
    </source>
</evidence>
<gene>
    <name evidence="9" type="ORF">GO986_06065</name>
</gene>
<dbReference type="InterPro" id="IPR000390">
    <property type="entry name" value="Small_drug/metabolite_transptr"/>
</dbReference>
<sequence length="109" mass="11216">MKPALLLALAIVAEVLATAALRASDGFSRLIPSVVVVLGYAAAFALMAQILKSFPLGLTYAVWSGVGTALTAIVGWLYFRDAFNGMAVAGIALIILGVVVLNISGTAKH</sequence>
<dbReference type="Gene3D" id="1.10.3730.20">
    <property type="match status" value="1"/>
</dbReference>
<dbReference type="PANTHER" id="PTHR30561:SF1">
    <property type="entry name" value="MULTIDRUG TRANSPORTER EMRE"/>
    <property type="match status" value="1"/>
</dbReference>
<feature type="transmembrane region" description="Helical" evidence="8">
    <location>
        <begin position="60"/>
        <end position="79"/>
    </location>
</feature>
<dbReference type="RefSeq" id="WP_157458398.1">
    <property type="nucleotide sequence ID" value="NZ_WQLB01000006.1"/>
</dbReference>
<keyword evidence="6 8" id="KW-0472">Membrane</keyword>
<evidence type="ECO:0000256" key="7">
    <source>
        <dbReference type="RuleBase" id="RU003942"/>
    </source>
</evidence>
<evidence type="ECO:0000313" key="9">
    <source>
        <dbReference type="EMBL" id="MVN86326.1"/>
    </source>
</evidence>
<dbReference type="InterPro" id="IPR045324">
    <property type="entry name" value="Small_multidrug_res"/>
</dbReference>
<evidence type="ECO:0000256" key="4">
    <source>
        <dbReference type="ARBA" id="ARBA00022692"/>
    </source>
</evidence>
<keyword evidence="3" id="KW-1003">Cell membrane</keyword>
<keyword evidence="4 7" id="KW-0812">Transmembrane</keyword>
<evidence type="ECO:0000256" key="6">
    <source>
        <dbReference type="ARBA" id="ARBA00023136"/>
    </source>
</evidence>
<evidence type="ECO:0000256" key="8">
    <source>
        <dbReference type="SAM" id="Phobius"/>
    </source>
</evidence>
<feature type="transmembrane region" description="Helical" evidence="8">
    <location>
        <begin position="85"/>
        <end position="103"/>
    </location>
</feature>
<dbReference type="PANTHER" id="PTHR30561">
    <property type="entry name" value="SMR FAMILY PROTON-DEPENDENT DRUG EFFLUX TRANSPORTER SUGE"/>
    <property type="match status" value="1"/>
</dbReference>
<evidence type="ECO:0000256" key="1">
    <source>
        <dbReference type="ARBA" id="ARBA00004651"/>
    </source>
</evidence>
<dbReference type="GO" id="GO:0005886">
    <property type="term" value="C:plasma membrane"/>
    <property type="evidence" value="ECO:0007669"/>
    <property type="project" value="UniProtKB-SubCell"/>
</dbReference>
<dbReference type="EMBL" id="WQLB01000006">
    <property type="protein sequence ID" value="MVN86326.1"/>
    <property type="molecule type" value="Genomic_DNA"/>
</dbReference>
<name>A0A7C9I9M2_9DEIO</name>
<proteinExistence type="inferred from homology"/>
<keyword evidence="5 8" id="KW-1133">Transmembrane helix</keyword>
<evidence type="ECO:0000256" key="3">
    <source>
        <dbReference type="ARBA" id="ARBA00022475"/>
    </source>
</evidence>
<evidence type="ECO:0000256" key="2">
    <source>
        <dbReference type="ARBA" id="ARBA00022448"/>
    </source>
</evidence>
<organism evidence="9 10">
    <name type="scientific">Deinococcus arboris</name>
    <dbReference type="NCBI Taxonomy" id="2682977"/>
    <lineage>
        <taxon>Bacteria</taxon>
        <taxon>Thermotogati</taxon>
        <taxon>Deinococcota</taxon>
        <taxon>Deinococci</taxon>
        <taxon>Deinococcales</taxon>
        <taxon>Deinococcaceae</taxon>
        <taxon>Deinococcus</taxon>
    </lineage>
</organism>
<dbReference type="InterPro" id="IPR037185">
    <property type="entry name" value="EmrE-like"/>
</dbReference>